<proteinExistence type="predicted"/>
<dbReference type="AlphaFoldDB" id="A0A382AF48"/>
<sequence length="23" mass="2654">MRDAGLKISFLCDGLYRDQNLQP</sequence>
<evidence type="ECO:0000313" key="1">
    <source>
        <dbReference type="EMBL" id="SVA99742.1"/>
    </source>
</evidence>
<organism evidence="1">
    <name type="scientific">marine metagenome</name>
    <dbReference type="NCBI Taxonomy" id="408172"/>
    <lineage>
        <taxon>unclassified sequences</taxon>
        <taxon>metagenomes</taxon>
        <taxon>ecological metagenomes</taxon>
    </lineage>
</organism>
<accession>A0A382AF48</accession>
<protein>
    <submittedName>
        <fullName evidence="1">Uncharacterized protein</fullName>
    </submittedName>
</protein>
<feature type="non-terminal residue" evidence="1">
    <location>
        <position position="23"/>
    </location>
</feature>
<dbReference type="EMBL" id="UINC01024988">
    <property type="protein sequence ID" value="SVA99742.1"/>
    <property type="molecule type" value="Genomic_DNA"/>
</dbReference>
<name>A0A382AF48_9ZZZZ</name>
<gene>
    <name evidence="1" type="ORF">METZ01_LOCUS152596</name>
</gene>
<reference evidence="1" key="1">
    <citation type="submission" date="2018-05" db="EMBL/GenBank/DDBJ databases">
        <authorList>
            <person name="Lanie J.A."/>
            <person name="Ng W.-L."/>
            <person name="Kazmierczak K.M."/>
            <person name="Andrzejewski T.M."/>
            <person name="Davidsen T.M."/>
            <person name="Wayne K.J."/>
            <person name="Tettelin H."/>
            <person name="Glass J.I."/>
            <person name="Rusch D."/>
            <person name="Podicherti R."/>
            <person name="Tsui H.-C.T."/>
            <person name="Winkler M.E."/>
        </authorList>
    </citation>
    <scope>NUCLEOTIDE SEQUENCE</scope>
</reference>